<dbReference type="EMBL" id="AMZH03018424">
    <property type="protein sequence ID" value="RRT41636.1"/>
    <property type="molecule type" value="Genomic_DNA"/>
</dbReference>
<organism evidence="2 3">
    <name type="scientific">Ensete ventricosum</name>
    <name type="common">Abyssinian banana</name>
    <name type="synonym">Musa ensete</name>
    <dbReference type="NCBI Taxonomy" id="4639"/>
    <lineage>
        <taxon>Eukaryota</taxon>
        <taxon>Viridiplantae</taxon>
        <taxon>Streptophyta</taxon>
        <taxon>Embryophyta</taxon>
        <taxon>Tracheophyta</taxon>
        <taxon>Spermatophyta</taxon>
        <taxon>Magnoliopsida</taxon>
        <taxon>Liliopsida</taxon>
        <taxon>Zingiberales</taxon>
        <taxon>Musaceae</taxon>
        <taxon>Ensete</taxon>
    </lineage>
</organism>
<reference evidence="2 3" key="1">
    <citation type="journal article" date="2014" name="Agronomy (Basel)">
        <title>A Draft Genome Sequence for Ensete ventricosum, the Drought-Tolerant Tree Against Hunger.</title>
        <authorList>
            <person name="Harrison J."/>
            <person name="Moore K.A."/>
            <person name="Paszkiewicz K."/>
            <person name="Jones T."/>
            <person name="Grant M."/>
            <person name="Ambacheew D."/>
            <person name="Muzemil S."/>
            <person name="Studholme D.J."/>
        </authorList>
    </citation>
    <scope>NUCLEOTIDE SEQUENCE [LARGE SCALE GENOMIC DNA]</scope>
</reference>
<gene>
    <name evidence="2" type="ORF">B296_00056604</name>
</gene>
<accession>A0A426XQ51</accession>
<dbReference type="Proteomes" id="UP000287651">
    <property type="component" value="Unassembled WGS sequence"/>
</dbReference>
<evidence type="ECO:0000313" key="3">
    <source>
        <dbReference type="Proteomes" id="UP000287651"/>
    </source>
</evidence>
<evidence type="ECO:0000256" key="1">
    <source>
        <dbReference type="SAM" id="MobiDB-lite"/>
    </source>
</evidence>
<feature type="region of interest" description="Disordered" evidence="1">
    <location>
        <begin position="25"/>
        <end position="50"/>
    </location>
</feature>
<proteinExistence type="predicted"/>
<evidence type="ECO:0000313" key="2">
    <source>
        <dbReference type="EMBL" id="RRT41636.1"/>
    </source>
</evidence>
<protein>
    <submittedName>
        <fullName evidence="2">Uncharacterized protein</fullName>
    </submittedName>
</protein>
<name>A0A426XQ51_ENSVE</name>
<sequence>MIVPKMLQRANQYVAIEALVAGKREDQKRSCAKSSRGLPTGPLRRRMERTETTIPRLLTIPSTLLEPKSCSKSGRNASFGT</sequence>
<dbReference type="AlphaFoldDB" id="A0A426XQ51"/>
<comment type="caution">
    <text evidence="2">The sequence shown here is derived from an EMBL/GenBank/DDBJ whole genome shotgun (WGS) entry which is preliminary data.</text>
</comment>